<dbReference type="GO" id="GO:0016740">
    <property type="term" value="F:transferase activity"/>
    <property type="evidence" value="ECO:0007669"/>
    <property type="project" value="UniProtKB-KW"/>
</dbReference>
<comment type="subcellular location">
    <subcellularLocation>
        <location evidence="1">Cell membrane</location>
        <topology evidence="1">Multi-pass membrane protein</topology>
    </subcellularLocation>
</comment>
<comment type="caution">
    <text evidence="11">The sequence shown here is derived from an EMBL/GenBank/DDBJ whole genome shotgun (WGS) entry which is preliminary data.</text>
</comment>
<feature type="transmembrane region" description="Helical" evidence="9">
    <location>
        <begin position="12"/>
        <end position="36"/>
    </location>
</feature>
<dbReference type="InterPro" id="IPR050448">
    <property type="entry name" value="OpgB/LTA_synthase_biosynth"/>
</dbReference>
<dbReference type="EMBL" id="VWSH01000001">
    <property type="protein sequence ID" value="KAA5537412.1"/>
    <property type="molecule type" value="Genomic_DNA"/>
</dbReference>
<evidence type="ECO:0000256" key="7">
    <source>
        <dbReference type="PIRSR" id="PIRSR005091-2"/>
    </source>
</evidence>
<evidence type="ECO:0000256" key="8">
    <source>
        <dbReference type="PIRSR" id="PIRSR005091-3"/>
    </source>
</evidence>
<protein>
    <submittedName>
        <fullName evidence="11">Sulfatase-like hydrolase/transferase</fullName>
    </submittedName>
</protein>
<feature type="transmembrane region" description="Helical" evidence="9">
    <location>
        <begin position="56"/>
        <end position="76"/>
    </location>
</feature>
<dbReference type="PANTHER" id="PTHR47371:SF3">
    <property type="entry name" value="PHOSPHOGLYCEROL TRANSFERASE I"/>
    <property type="match status" value="1"/>
</dbReference>
<feature type="binding site" evidence="8">
    <location>
        <position position="288"/>
    </location>
    <ligand>
        <name>Mn(2+)</name>
        <dbReference type="ChEBI" id="CHEBI:29035"/>
    </ligand>
</feature>
<dbReference type="GO" id="GO:0046872">
    <property type="term" value="F:metal ion binding"/>
    <property type="evidence" value="ECO:0007669"/>
    <property type="project" value="UniProtKB-KW"/>
</dbReference>
<evidence type="ECO:0000313" key="12">
    <source>
        <dbReference type="Proteomes" id="UP000323632"/>
    </source>
</evidence>
<evidence type="ECO:0000259" key="10">
    <source>
        <dbReference type="Pfam" id="PF00884"/>
    </source>
</evidence>
<keyword evidence="3 9" id="KW-0812">Transmembrane</keyword>
<dbReference type="Proteomes" id="UP000323632">
    <property type="component" value="Unassembled WGS sequence"/>
</dbReference>
<dbReference type="GO" id="GO:0005886">
    <property type="term" value="C:plasma membrane"/>
    <property type="evidence" value="ECO:0007669"/>
    <property type="project" value="UniProtKB-SubCell"/>
</dbReference>
<name>A0A5M6CTW1_9BACT</name>
<keyword evidence="5 9" id="KW-0472">Membrane</keyword>
<dbReference type="Gene3D" id="3.40.720.10">
    <property type="entry name" value="Alkaline Phosphatase, subunit A"/>
    <property type="match status" value="1"/>
</dbReference>
<feature type="transmembrane region" description="Helical" evidence="9">
    <location>
        <begin position="142"/>
        <end position="164"/>
    </location>
</feature>
<evidence type="ECO:0000256" key="9">
    <source>
        <dbReference type="SAM" id="Phobius"/>
    </source>
</evidence>
<dbReference type="InterPro" id="IPR017850">
    <property type="entry name" value="Alkaline_phosphatase_core_sf"/>
</dbReference>
<feature type="binding site" evidence="7">
    <location>
        <position position="441"/>
    </location>
    <ligand>
        <name>substrate</name>
    </ligand>
</feature>
<evidence type="ECO:0000256" key="5">
    <source>
        <dbReference type="ARBA" id="ARBA00023136"/>
    </source>
</evidence>
<keyword evidence="11" id="KW-0808">Transferase</keyword>
<keyword evidence="12" id="KW-1185">Reference proteome</keyword>
<dbReference type="InterPro" id="IPR012160">
    <property type="entry name" value="LtaS-like"/>
</dbReference>
<feature type="transmembrane region" description="Helical" evidence="9">
    <location>
        <begin position="184"/>
        <end position="203"/>
    </location>
</feature>
<dbReference type="RefSeq" id="WP_150031988.1">
    <property type="nucleotide sequence ID" value="NZ_VWSH01000001.1"/>
</dbReference>
<dbReference type="PANTHER" id="PTHR47371">
    <property type="entry name" value="LIPOTEICHOIC ACID SYNTHASE"/>
    <property type="match status" value="1"/>
</dbReference>
<keyword evidence="4 9" id="KW-1133">Transmembrane helix</keyword>
<keyword evidence="11" id="KW-0378">Hydrolase</keyword>
<evidence type="ECO:0000256" key="2">
    <source>
        <dbReference type="ARBA" id="ARBA00022475"/>
    </source>
</evidence>
<feature type="active site" evidence="6">
    <location>
        <position position="328"/>
    </location>
</feature>
<dbReference type="CDD" id="cd16015">
    <property type="entry name" value="LTA_synthase"/>
    <property type="match status" value="1"/>
</dbReference>
<keyword evidence="7" id="KW-0464">Manganese</keyword>
<dbReference type="InterPro" id="IPR000917">
    <property type="entry name" value="Sulfatase_N"/>
</dbReference>
<reference evidence="11 12" key="1">
    <citation type="submission" date="2019-09" db="EMBL/GenBank/DDBJ databases">
        <title>Genome sequence and assembly of Taibaiella sp.</title>
        <authorList>
            <person name="Chhetri G."/>
        </authorList>
    </citation>
    <scope>NUCLEOTIDE SEQUENCE [LARGE SCALE GENOMIC DNA]</scope>
    <source>
        <strain evidence="11 12">KVB11</strain>
    </source>
</reference>
<feature type="binding site" evidence="8">
    <location>
        <position position="328"/>
    </location>
    <ligand>
        <name>Mn(2+)</name>
        <dbReference type="ChEBI" id="CHEBI:29035"/>
    </ligand>
</feature>
<evidence type="ECO:0000256" key="6">
    <source>
        <dbReference type="PIRSR" id="PIRSR005091-1"/>
    </source>
</evidence>
<dbReference type="PIRSF" id="PIRSF005091">
    <property type="entry name" value="Mmb_sulf_HI1246"/>
    <property type="match status" value="1"/>
</dbReference>
<feature type="binding site" evidence="8">
    <location>
        <position position="508"/>
    </location>
    <ligand>
        <name>Mn(2+)</name>
        <dbReference type="ChEBI" id="CHEBI:29035"/>
    </ligand>
</feature>
<feature type="domain" description="Sulfatase N-terminal" evidence="10">
    <location>
        <begin position="280"/>
        <end position="565"/>
    </location>
</feature>
<gene>
    <name evidence="11" type="ORF">F0919_06980</name>
</gene>
<feature type="binding site" evidence="8">
    <location>
        <position position="509"/>
    </location>
    <ligand>
        <name>Mn(2+)</name>
        <dbReference type="ChEBI" id="CHEBI:29035"/>
    </ligand>
</feature>
<evidence type="ECO:0000256" key="3">
    <source>
        <dbReference type="ARBA" id="ARBA00022692"/>
    </source>
</evidence>
<sequence>MKQFAVPKNIKWLLGCGILFLLLMTVLRIVFLNIFPAPSGSQPVPVAEILWLGLRFDARIIAIVSLILFLKGLVPFLNPFETRAGKRFALIVWSVFIIIIGIFYAVDFANYAYLNERLNASLLNYVADAETSASMMWQTYPVIKIIVAIVIALLAFLFIIKLLYRKIKKDNIVLTRQSKGIYGIGYFLLLALLIFGRVGQYPLRWSDAFSMGNDYASNAALNPFQSFASSLEFRQSTYDLKKVKAAYPLMVTYLGITEPDSSNLNFERIVKPDTQLSEARNVVVVICESFSSYKSSMYGNPLNTTPYFDEMCKQGIFFNRCFTPSYGTARGVWTTVTGIPDVDLSRTSSRNPSAVNQHTIMNDFSGYEKYYMIGGSLSWANIRGFLTNSIHDLHIYEQDDYDAAKVDVWGVSDKNLLLAANKIFAKQQKPFIAVVQTADNHRPYTIPDEDKAEFKVQHITADSLHQFGFESEDEYNAFRYTDFCFKKFIEAAKKESYFRNTIFVFVGDHGIGGDAGNMFPQAWTKELTSMHVPLLFYAPEIFQHQEYDFPVSQCDVLPTAAGLAKVAYRNTTLGRDLLSKNIQENKGLQAAFIYNPDKKRIGIVNNDVFYNYDIAGKFPPQIWSILNNKPVNLHDDSKQFYHQLTEAYFQTARYMLLKNKVK</sequence>
<feature type="transmembrane region" description="Helical" evidence="9">
    <location>
        <begin position="88"/>
        <end position="106"/>
    </location>
</feature>
<accession>A0A5M6CTW1</accession>
<dbReference type="GO" id="GO:0016787">
    <property type="term" value="F:hydrolase activity"/>
    <property type="evidence" value="ECO:0007669"/>
    <property type="project" value="UniProtKB-KW"/>
</dbReference>
<dbReference type="Pfam" id="PF00884">
    <property type="entry name" value="Sulfatase"/>
    <property type="match status" value="1"/>
</dbReference>
<evidence type="ECO:0000256" key="1">
    <source>
        <dbReference type="ARBA" id="ARBA00004651"/>
    </source>
</evidence>
<proteinExistence type="predicted"/>
<keyword evidence="2" id="KW-1003">Cell membrane</keyword>
<keyword evidence="7" id="KW-0479">Metal-binding</keyword>
<evidence type="ECO:0000256" key="4">
    <source>
        <dbReference type="ARBA" id="ARBA00022989"/>
    </source>
</evidence>
<dbReference type="AlphaFoldDB" id="A0A5M6CTW1"/>
<organism evidence="11 12">
    <name type="scientific">Taibaiella lutea</name>
    <dbReference type="NCBI Taxonomy" id="2608001"/>
    <lineage>
        <taxon>Bacteria</taxon>
        <taxon>Pseudomonadati</taxon>
        <taxon>Bacteroidota</taxon>
        <taxon>Chitinophagia</taxon>
        <taxon>Chitinophagales</taxon>
        <taxon>Chitinophagaceae</taxon>
        <taxon>Taibaiella</taxon>
    </lineage>
</organism>
<evidence type="ECO:0000313" key="11">
    <source>
        <dbReference type="EMBL" id="KAA5537412.1"/>
    </source>
</evidence>
<dbReference type="SUPFAM" id="SSF53649">
    <property type="entry name" value="Alkaline phosphatase-like"/>
    <property type="match status" value="1"/>
</dbReference>